<accession>A0A7W7GMQ4</accession>
<proteinExistence type="predicted"/>
<keyword evidence="2" id="KW-1185">Reference proteome</keyword>
<sequence>MYPIYKHSSPVCDELLLAAKREWAGFPRRMSKDLPKGAKKFLGRRPGPELGDNKFSNTHFQFVLLMALMGEREALVPLFRGDLLVEEAVKPARSTKMESRRAVNRWCAERVGLTGWAEVFDVPAGSEPAEEYDIPRVDFYISSPVSWREPEEIEWWGSPEELGGTFGSNLRSSCRRCAWCWTVWGG</sequence>
<comment type="caution">
    <text evidence="1">The sequence shown here is derived from an EMBL/GenBank/DDBJ whole genome shotgun (WGS) entry which is preliminary data.</text>
</comment>
<protein>
    <submittedName>
        <fullName evidence="1">Uncharacterized protein</fullName>
    </submittedName>
</protein>
<evidence type="ECO:0000313" key="1">
    <source>
        <dbReference type="EMBL" id="MBB4734978.1"/>
    </source>
</evidence>
<organism evidence="1 2">
    <name type="scientific">Micrococcus cohnii</name>
    <dbReference type="NCBI Taxonomy" id="993416"/>
    <lineage>
        <taxon>Bacteria</taxon>
        <taxon>Bacillati</taxon>
        <taxon>Actinomycetota</taxon>
        <taxon>Actinomycetes</taxon>
        <taxon>Micrococcales</taxon>
        <taxon>Micrococcaceae</taxon>
        <taxon>Micrococcus</taxon>
    </lineage>
</organism>
<gene>
    <name evidence="1" type="ORF">HDA30_000486</name>
</gene>
<dbReference type="AlphaFoldDB" id="A0A7W7GMQ4"/>
<dbReference type="EMBL" id="JACHNA010000001">
    <property type="protein sequence ID" value="MBB4734978.1"/>
    <property type="molecule type" value="Genomic_DNA"/>
</dbReference>
<reference evidence="1 2" key="1">
    <citation type="submission" date="2020-08" db="EMBL/GenBank/DDBJ databases">
        <title>Sequencing the genomes of 1000 actinobacteria strains.</title>
        <authorList>
            <person name="Klenk H.-P."/>
        </authorList>
    </citation>
    <scope>NUCLEOTIDE SEQUENCE [LARGE SCALE GENOMIC DNA]</scope>
    <source>
        <strain evidence="1 2">DSM 23974</strain>
    </source>
</reference>
<dbReference type="Proteomes" id="UP000540191">
    <property type="component" value="Unassembled WGS sequence"/>
</dbReference>
<name>A0A7W7GMQ4_9MICC</name>
<evidence type="ECO:0000313" key="2">
    <source>
        <dbReference type="Proteomes" id="UP000540191"/>
    </source>
</evidence>